<protein>
    <recommendedName>
        <fullName evidence="7">Glutathione peroxidase</fullName>
    </recommendedName>
</protein>
<keyword evidence="6" id="KW-1185">Reference proteome</keyword>
<dbReference type="Gene3D" id="3.40.30.10">
    <property type="entry name" value="Glutaredoxin"/>
    <property type="match status" value="1"/>
</dbReference>
<dbReference type="GO" id="GO:0004601">
    <property type="term" value="F:peroxidase activity"/>
    <property type="evidence" value="ECO:0007669"/>
    <property type="project" value="UniProtKB-KW"/>
</dbReference>
<evidence type="ECO:0000256" key="2">
    <source>
        <dbReference type="ARBA" id="ARBA00022559"/>
    </source>
</evidence>
<dbReference type="OrthoDB" id="446890at2759"/>
<sequence length="98" mass="10466">MTARQVQAKDMETSGLDCGCASWLLLQKLAPGRHGEEIRRAVTQVGRTLLALVGGGGETSKVATRSLHDLSARLISGESVKFDMFKGKVLLVVNVATQ</sequence>
<keyword evidence="3" id="KW-0560">Oxidoreductase</keyword>
<evidence type="ECO:0000256" key="3">
    <source>
        <dbReference type="ARBA" id="ARBA00023002"/>
    </source>
</evidence>
<comment type="caution">
    <text evidence="4">The sequence shown here is derived from an EMBL/GenBank/DDBJ whole genome shotgun (WGS) entry which is preliminary data.</text>
</comment>
<evidence type="ECO:0000256" key="1">
    <source>
        <dbReference type="ARBA" id="ARBA00006926"/>
    </source>
</evidence>
<dbReference type="EMBL" id="CAMXCT030004890">
    <property type="protein sequence ID" value="CAL4798024.1"/>
    <property type="molecule type" value="Genomic_DNA"/>
</dbReference>
<dbReference type="GO" id="GO:0006979">
    <property type="term" value="P:response to oxidative stress"/>
    <property type="evidence" value="ECO:0007669"/>
    <property type="project" value="InterPro"/>
</dbReference>
<accession>A0A9P1DJT6</accession>
<reference evidence="4" key="1">
    <citation type="submission" date="2022-10" db="EMBL/GenBank/DDBJ databases">
        <authorList>
            <person name="Chen Y."/>
            <person name="Dougan E. K."/>
            <person name="Chan C."/>
            <person name="Rhodes N."/>
            <person name="Thang M."/>
        </authorList>
    </citation>
    <scope>NUCLEOTIDE SEQUENCE</scope>
</reference>
<dbReference type="PROSITE" id="PS51355">
    <property type="entry name" value="GLUTATHIONE_PEROXID_3"/>
    <property type="match status" value="1"/>
</dbReference>
<gene>
    <name evidence="4" type="ORF">C1SCF055_LOCUS35953</name>
</gene>
<evidence type="ECO:0000313" key="5">
    <source>
        <dbReference type="EMBL" id="CAL1164087.1"/>
    </source>
</evidence>
<dbReference type="AlphaFoldDB" id="A0A9P1DJT6"/>
<evidence type="ECO:0000313" key="6">
    <source>
        <dbReference type="Proteomes" id="UP001152797"/>
    </source>
</evidence>
<dbReference type="InterPro" id="IPR000889">
    <property type="entry name" value="Glutathione_peroxidase"/>
</dbReference>
<organism evidence="4">
    <name type="scientific">Cladocopium goreaui</name>
    <dbReference type="NCBI Taxonomy" id="2562237"/>
    <lineage>
        <taxon>Eukaryota</taxon>
        <taxon>Sar</taxon>
        <taxon>Alveolata</taxon>
        <taxon>Dinophyceae</taxon>
        <taxon>Suessiales</taxon>
        <taxon>Symbiodiniaceae</taxon>
        <taxon>Cladocopium</taxon>
    </lineage>
</organism>
<comment type="similarity">
    <text evidence="1">Belongs to the glutathione peroxidase family.</text>
</comment>
<dbReference type="Proteomes" id="UP001152797">
    <property type="component" value="Unassembled WGS sequence"/>
</dbReference>
<reference evidence="5" key="2">
    <citation type="submission" date="2024-04" db="EMBL/GenBank/DDBJ databases">
        <authorList>
            <person name="Chen Y."/>
            <person name="Shah S."/>
            <person name="Dougan E. K."/>
            <person name="Thang M."/>
            <person name="Chan C."/>
        </authorList>
    </citation>
    <scope>NUCLEOTIDE SEQUENCE [LARGE SCALE GENOMIC DNA]</scope>
</reference>
<proteinExistence type="inferred from homology"/>
<dbReference type="EMBL" id="CAMXCT010004890">
    <property type="protein sequence ID" value="CAI4010712.1"/>
    <property type="molecule type" value="Genomic_DNA"/>
</dbReference>
<evidence type="ECO:0000313" key="4">
    <source>
        <dbReference type="EMBL" id="CAI4010712.1"/>
    </source>
</evidence>
<keyword evidence="2" id="KW-0575">Peroxidase</keyword>
<evidence type="ECO:0008006" key="7">
    <source>
        <dbReference type="Google" id="ProtNLM"/>
    </source>
</evidence>
<name>A0A9P1DJT6_9DINO</name>
<dbReference type="EMBL" id="CAMXCT020004890">
    <property type="protein sequence ID" value="CAL1164087.1"/>
    <property type="molecule type" value="Genomic_DNA"/>
</dbReference>